<protein>
    <submittedName>
        <fullName evidence="3">PI3K/PI4K domain-containing protein</fullName>
    </submittedName>
</protein>
<organism evidence="2 3">
    <name type="scientific">Heligmosomoides polygyrus</name>
    <name type="common">Parasitic roundworm</name>
    <dbReference type="NCBI Taxonomy" id="6339"/>
    <lineage>
        <taxon>Eukaryota</taxon>
        <taxon>Metazoa</taxon>
        <taxon>Ecdysozoa</taxon>
        <taxon>Nematoda</taxon>
        <taxon>Chromadorea</taxon>
        <taxon>Rhabditida</taxon>
        <taxon>Rhabditina</taxon>
        <taxon>Rhabditomorpha</taxon>
        <taxon>Strongyloidea</taxon>
        <taxon>Heligmosomidae</taxon>
        <taxon>Heligmosomoides</taxon>
    </lineage>
</organism>
<dbReference type="Proteomes" id="UP000050761">
    <property type="component" value="Unassembled WGS sequence"/>
</dbReference>
<sequence>LSGVWILLASRAVSLHREVCDSEGGVPIQHLQRIGDYVQEGLSEMVSGGADPFLRQLVKCTDQG</sequence>
<keyword evidence="1" id="KW-0732">Signal</keyword>
<feature type="signal peptide" evidence="1">
    <location>
        <begin position="1"/>
        <end position="15"/>
    </location>
</feature>
<feature type="chain" id="PRO_5012926937" evidence="1">
    <location>
        <begin position="16"/>
        <end position="64"/>
    </location>
</feature>
<dbReference type="AlphaFoldDB" id="A0A183F969"/>
<evidence type="ECO:0000313" key="3">
    <source>
        <dbReference type="WBParaSite" id="HPBE_0000271101-mRNA-1"/>
    </source>
</evidence>
<dbReference type="WBParaSite" id="HPBE_0000271101-mRNA-1">
    <property type="protein sequence ID" value="HPBE_0000271101-mRNA-1"/>
    <property type="gene ID" value="HPBE_0000271101"/>
</dbReference>
<proteinExistence type="predicted"/>
<keyword evidence="2" id="KW-1185">Reference proteome</keyword>
<name>A0A183F969_HELPZ</name>
<evidence type="ECO:0000313" key="2">
    <source>
        <dbReference type="Proteomes" id="UP000050761"/>
    </source>
</evidence>
<accession>A0A183F969</accession>
<evidence type="ECO:0000256" key="1">
    <source>
        <dbReference type="SAM" id="SignalP"/>
    </source>
</evidence>
<reference evidence="3" key="1">
    <citation type="submission" date="2019-09" db="UniProtKB">
        <authorList>
            <consortium name="WormBaseParasite"/>
        </authorList>
    </citation>
    <scope>IDENTIFICATION</scope>
</reference>